<evidence type="ECO:0000313" key="2">
    <source>
        <dbReference type="EMBL" id="CAH0018390.1"/>
    </source>
</evidence>
<gene>
    <name evidence="2" type="ORF">CRHIZ90672A_00009071</name>
</gene>
<sequence length="60" mass="6727">MGCEDMDEELGPQHVIAQWQPVRRQREGKDPANVVEMEARKKEKGRESTGRGCTECGKPG</sequence>
<dbReference type="Proteomes" id="UP000696573">
    <property type="component" value="Unassembled WGS sequence"/>
</dbReference>
<name>A0A9N9V4H3_9HYPO</name>
<keyword evidence="3" id="KW-1185">Reference proteome</keyword>
<accession>A0A9N9V4H3</accession>
<dbReference type="AlphaFoldDB" id="A0A9N9V4H3"/>
<protein>
    <submittedName>
        <fullName evidence="2">Uncharacterized protein</fullName>
    </submittedName>
</protein>
<proteinExistence type="predicted"/>
<organism evidence="2 3">
    <name type="scientific">Clonostachys rhizophaga</name>
    <dbReference type="NCBI Taxonomy" id="160324"/>
    <lineage>
        <taxon>Eukaryota</taxon>
        <taxon>Fungi</taxon>
        <taxon>Dikarya</taxon>
        <taxon>Ascomycota</taxon>
        <taxon>Pezizomycotina</taxon>
        <taxon>Sordariomycetes</taxon>
        <taxon>Hypocreomycetidae</taxon>
        <taxon>Hypocreales</taxon>
        <taxon>Bionectriaceae</taxon>
        <taxon>Clonostachys</taxon>
    </lineage>
</organism>
<evidence type="ECO:0000256" key="1">
    <source>
        <dbReference type="SAM" id="MobiDB-lite"/>
    </source>
</evidence>
<reference evidence="2" key="1">
    <citation type="submission" date="2021-10" db="EMBL/GenBank/DDBJ databases">
        <authorList>
            <person name="Piombo E."/>
        </authorList>
    </citation>
    <scope>NUCLEOTIDE SEQUENCE</scope>
</reference>
<feature type="compositionally biased region" description="Basic and acidic residues" evidence="1">
    <location>
        <begin position="39"/>
        <end position="49"/>
    </location>
</feature>
<feature type="region of interest" description="Disordered" evidence="1">
    <location>
        <begin position="39"/>
        <end position="60"/>
    </location>
</feature>
<dbReference type="EMBL" id="CABFNQ020000533">
    <property type="protein sequence ID" value="CAH0018390.1"/>
    <property type="molecule type" value="Genomic_DNA"/>
</dbReference>
<evidence type="ECO:0000313" key="3">
    <source>
        <dbReference type="Proteomes" id="UP000696573"/>
    </source>
</evidence>
<comment type="caution">
    <text evidence="2">The sequence shown here is derived from an EMBL/GenBank/DDBJ whole genome shotgun (WGS) entry which is preliminary data.</text>
</comment>